<evidence type="ECO:0000256" key="3">
    <source>
        <dbReference type="PIRSR" id="PIRSR001221-1"/>
    </source>
</evidence>
<dbReference type="KEGG" id="maj:MAA_02887"/>
<feature type="binding site" evidence="4">
    <location>
        <position position="194"/>
    </location>
    <ligand>
        <name>substrate</name>
    </ligand>
</feature>
<proteinExistence type="inferred from homology"/>
<dbReference type="InterPro" id="IPR036928">
    <property type="entry name" value="AS_sf"/>
</dbReference>
<dbReference type="AlphaFoldDB" id="E9ESE1"/>
<comment type="caution">
    <text evidence="6">The sequence shown here is derived from an EMBL/GenBank/DDBJ whole genome shotgun (WGS) entry which is preliminary data.</text>
</comment>
<evidence type="ECO:0000259" key="5">
    <source>
        <dbReference type="Pfam" id="PF01425"/>
    </source>
</evidence>
<keyword evidence="2" id="KW-0378">Hydrolase</keyword>
<feature type="binding site" evidence="4">
    <location>
        <begin position="241"/>
        <end position="244"/>
    </location>
    <ligand>
        <name>substrate</name>
    </ligand>
</feature>
<feature type="active site" description="Charge relay system" evidence="3">
    <location>
        <position position="136"/>
    </location>
</feature>
<evidence type="ECO:0000313" key="6">
    <source>
        <dbReference type="EMBL" id="EFZ01658.2"/>
    </source>
</evidence>
<evidence type="ECO:0000313" key="7">
    <source>
        <dbReference type="Proteomes" id="UP000002498"/>
    </source>
</evidence>
<dbReference type="GeneID" id="19257173"/>
<gene>
    <name evidence="6" type="ORF">MAA_02887</name>
</gene>
<reference evidence="6 7" key="1">
    <citation type="journal article" date="2011" name="PLoS Genet.">
        <title>Genome sequencing and comparative transcriptomics of the model entomopathogenic fungi Metarhizium anisopliae and M. acridum.</title>
        <authorList>
            <person name="Gao Q."/>
            <person name="Jin K."/>
            <person name="Ying S.H."/>
            <person name="Zhang Y."/>
            <person name="Xiao G."/>
            <person name="Shang Y."/>
            <person name="Duan Z."/>
            <person name="Hu X."/>
            <person name="Xie X.Q."/>
            <person name="Zhou G."/>
            <person name="Peng G."/>
            <person name="Luo Z."/>
            <person name="Huang W."/>
            <person name="Wang B."/>
            <person name="Fang W."/>
            <person name="Wang S."/>
            <person name="Zhong Y."/>
            <person name="Ma L.J."/>
            <person name="St Leger R.J."/>
            <person name="Zhao G.P."/>
            <person name="Pei Y."/>
            <person name="Feng M.G."/>
            <person name="Xia Y."/>
            <person name="Wang C."/>
        </authorList>
    </citation>
    <scope>NUCLEOTIDE SEQUENCE [LARGE SCALE GENOMIC DNA]</scope>
    <source>
        <strain evidence="7">ARSEF 23 / ATCC MYA-3075</strain>
    </source>
</reference>
<dbReference type="RefSeq" id="XP_007819076.2">
    <property type="nucleotide sequence ID" value="XM_007820885.2"/>
</dbReference>
<evidence type="ECO:0000256" key="2">
    <source>
        <dbReference type="ARBA" id="ARBA00022801"/>
    </source>
</evidence>
<feature type="domain" description="Amidase" evidence="5">
    <location>
        <begin position="80"/>
        <end position="574"/>
    </location>
</feature>
<dbReference type="GO" id="GO:0016787">
    <property type="term" value="F:hydrolase activity"/>
    <property type="evidence" value="ECO:0007669"/>
    <property type="project" value="UniProtKB-KW"/>
</dbReference>
<dbReference type="Pfam" id="PF01425">
    <property type="entry name" value="Amidase"/>
    <property type="match status" value="1"/>
</dbReference>
<dbReference type="PANTHER" id="PTHR46072">
    <property type="entry name" value="AMIDASE-RELATED-RELATED"/>
    <property type="match status" value="1"/>
</dbReference>
<dbReference type="InterPro" id="IPR023631">
    <property type="entry name" value="Amidase_dom"/>
</dbReference>
<dbReference type="OrthoDB" id="6428749at2759"/>
<keyword evidence="7" id="KW-1185">Reference proteome</keyword>
<name>E9ESE1_METRA</name>
<dbReference type="HOGENOM" id="CLU_009600_9_2_1"/>
<evidence type="ECO:0000256" key="4">
    <source>
        <dbReference type="PIRSR" id="PIRSR001221-2"/>
    </source>
</evidence>
<sequence length="593" mass="64623">MRIEATSWEVKAAAKQAGTRAKIPPSWRLSAGDLQRAKNQRDLTGPFIRQLLPENVNIITSKDSLELVESLRRGDLTAVEVTTAFCKTAAVAHQINNCLHEIFFDEAIERAAHLDAHFVQHKTVVGPLHGLPISLKDQFHVKGVDTTMGYVGWIGSNLGVTHPSQIHKLESQVVSELLSLGAVLYCKTSVPQTLLFGETKNNIIGQTLNPRNQNLSCGGSSGGEGALQALRGSTLGVGTDIGGSVRIPAAFNGIFSLKPTPERVSYRDAANTNPGQNTYRSTVGFLSTSLDGLELIFRGILSTKPWLNDPAVVPMPFRQDFVDDYTCRVERNGSVKKSKQPLKLGVLWTDGLVQPHPPVTRGLNTLVAALKRAGHLVVDWNPPSQKTGGSVHQSFLTADGAHGIHEHLNLSGEPLIADLQEEFQLKPPIGLLQYQENTLEGLSYEAKYSDYWNQTASDDGQIVDAVIMPVAPHAAVIPGKYYHTGGIASHISHSENERLIMHLGYTKIINVLNYSAVVVPVTKADKSIDAIDGSYCPKNGTDQRNWDAYDPEVYDGAPVGVQLVARKFEEEKILAIAKIVVAVLEEAKNNEKR</sequence>
<reference evidence="6 7" key="2">
    <citation type="journal article" date="2014" name="Proc. Natl. Acad. Sci. U.S.A.">
        <title>Trajectory and genomic determinants of fungal-pathogen speciation and host adaptation.</title>
        <authorList>
            <person name="Hu X."/>
            <person name="Xiao G."/>
            <person name="Zheng P."/>
            <person name="Shang Y."/>
            <person name="Su Y."/>
            <person name="Zhang X."/>
            <person name="Liu X."/>
            <person name="Zhan S."/>
            <person name="St Leger R.J."/>
            <person name="Wang C."/>
        </authorList>
    </citation>
    <scope>GENOME REANNOTATION</scope>
    <source>
        <strain evidence="7">ARSEF 23 / ATCC MYA-3075</strain>
    </source>
</reference>
<feature type="active site" description="Charge relay system" evidence="3">
    <location>
        <position position="220"/>
    </location>
</feature>
<dbReference type="EMBL" id="ADNJ02000004">
    <property type="protein sequence ID" value="EFZ01658.2"/>
    <property type="molecule type" value="Genomic_DNA"/>
</dbReference>
<organism evidence="6 7">
    <name type="scientific">Metarhizium robertsii (strain ARSEF 23 / ATCC MYA-3075)</name>
    <name type="common">Metarhizium anisopliae (strain ARSEF 23)</name>
    <dbReference type="NCBI Taxonomy" id="655844"/>
    <lineage>
        <taxon>Eukaryota</taxon>
        <taxon>Fungi</taxon>
        <taxon>Dikarya</taxon>
        <taxon>Ascomycota</taxon>
        <taxon>Pezizomycotina</taxon>
        <taxon>Sordariomycetes</taxon>
        <taxon>Hypocreomycetidae</taxon>
        <taxon>Hypocreales</taxon>
        <taxon>Clavicipitaceae</taxon>
        <taxon>Metarhizium</taxon>
    </lineage>
</organism>
<dbReference type="Gene3D" id="3.90.1300.10">
    <property type="entry name" value="Amidase signature (AS) domain"/>
    <property type="match status" value="1"/>
</dbReference>
<comment type="similarity">
    <text evidence="1">Belongs to the amidase family.</text>
</comment>
<dbReference type="SUPFAM" id="SSF75304">
    <property type="entry name" value="Amidase signature (AS) enzymes"/>
    <property type="match status" value="1"/>
</dbReference>
<evidence type="ECO:0000256" key="1">
    <source>
        <dbReference type="ARBA" id="ARBA00009199"/>
    </source>
</evidence>
<feature type="binding site" evidence="4">
    <location>
        <position position="220"/>
    </location>
    <ligand>
        <name>substrate</name>
    </ligand>
</feature>
<accession>E9ESE1</accession>
<dbReference type="PANTHER" id="PTHR46072:SF8">
    <property type="entry name" value="AMIDASE DOMAIN-CONTAINING PROTEIN"/>
    <property type="match status" value="1"/>
</dbReference>
<dbReference type="PIRSF" id="PIRSF001221">
    <property type="entry name" value="Amidase_fungi"/>
    <property type="match status" value="1"/>
</dbReference>
<feature type="active site" description="Acyl-ester intermediate" evidence="3">
    <location>
        <position position="244"/>
    </location>
</feature>
<dbReference type="Proteomes" id="UP000002498">
    <property type="component" value="Unassembled WGS sequence"/>
</dbReference>
<protein>
    <submittedName>
        <fullName evidence="6">Amidase</fullName>
    </submittedName>
</protein>